<keyword evidence="1" id="KW-1133">Transmembrane helix</keyword>
<feature type="transmembrane region" description="Helical" evidence="1">
    <location>
        <begin position="33"/>
        <end position="51"/>
    </location>
</feature>
<reference evidence="3" key="1">
    <citation type="journal article" date="2019" name="Int. J. Syst. Evol. Microbiol.">
        <title>The Global Catalogue of Microorganisms (GCM) 10K type strain sequencing project: providing services to taxonomists for standard genome sequencing and annotation.</title>
        <authorList>
            <consortium name="The Broad Institute Genomics Platform"/>
            <consortium name="The Broad Institute Genome Sequencing Center for Infectious Disease"/>
            <person name="Wu L."/>
            <person name="Ma J."/>
        </authorList>
    </citation>
    <scope>NUCLEOTIDE SEQUENCE [LARGE SCALE GENOMIC DNA]</scope>
    <source>
        <strain evidence="3">JCM 18715</strain>
    </source>
</reference>
<comment type="caution">
    <text evidence="2">The sequence shown here is derived from an EMBL/GenBank/DDBJ whole genome shotgun (WGS) entry which is preliminary data.</text>
</comment>
<accession>A0ABP9R3F3</accession>
<keyword evidence="1" id="KW-0472">Membrane</keyword>
<name>A0ABP9R3F3_9RHOO</name>
<proteinExistence type="predicted"/>
<dbReference type="EMBL" id="BAABLD010000017">
    <property type="protein sequence ID" value="GAA5171271.1"/>
    <property type="molecule type" value="Genomic_DNA"/>
</dbReference>
<keyword evidence="1" id="KW-0812">Transmembrane</keyword>
<sequence>MAGMRPAKIAALCSGLGFPGLGYLFIGQRLRGWIVIGLSTACLIALLMAAMEAARPIADAILAGELQPDFSSILGAVHDAKGKAMRAARGAVWGLVILWLFSTVDGYRLGRRLERDAARGDSA</sequence>
<dbReference type="Proteomes" id="UP001500547">
    <property type="component" value="Unassembled WGS sequence"/>
</dbReference>
<evidence type="ECO:0000313" key="3">
    <source>
        <dbReference type="Proteomes" id="UP001500547"/>
    </source>
</evidence>
<organism evidence="2 3">
    <name type="scientific">Viridibacterium curvum</name>
    <dbReference type="NCBI Taxonomy" id="1101404"/>
    <lineage>
        <taxon>Bacteria</taxon>
        <taxon>Pseudomonadati</taxon>
        <taxon>Pseudomonadota</taxon>
        <taxon>Betaproteobacteria</taxon>
        <taxon>Rhodocyclales</taxon>
        <taxon>Rhodocyclaceae</taxon>
        <taxon>Viridibacterium</taxon>
    </lineage>
</organism>
<keyword evidence="3" id="KW-1185">Reference proteome</keyword>
<feature type="transmembrane region" description="Helical" evidence="1">
    <location>
        <begin position="91"/>
        <end position="109"/>
    </location>
</feature>
<evidence type="ECO:0000313" key="2">
    <source>
        <dbReference type="EMBL" id="GAA5171271.1"/>
    </source>
</evidence>
<protein>
    <submittedName>
        <fullName evidence="2">Uncharacterized protein</fullName>
    </submittedName>
</protein>
<feature type="transmembrane region" description="Helical" evidence="1">
    <location>
        <begin position="6"/>
        <end position="26"/>
    </location>
</feature>
<gene>
    <name evidence="2" type="ORF">GCM10025770_35670</name>
</gene>
<evidence type="ECO:0000256" key="1">
    <source>
        <dbReference type="SAM" id="Phobius"/>
    </source>
</evidence>